<dbReference type="RefSeq" id="WP_320685610.1">
    <property type="nucleotide sequence ID" value="NZ_JAXBLV010000051.1"/>
</dbReference>
<evidence type="ECO:0000313" key="2">
    <source>
        <dbReference type="Proteomes" id="UP001272242"/>
    </source>
</evidence>
<protein>
    <submittedName>
        <fullName evidence="1">Uncharacterized protein</fullName>
    </submittedName>
</protein>
<accession>A0ABU5EUT2</accession>
<reference evidence="2" key="1">
    <citation type="journal article" date="2023" name="Mar. Drugs">
        <title>Gemmata algarum, a Novel Planctomycete Isolated from an Algal Mat, Displays Antimicrobial Activity.</title>
        <authorList>
            <person name="Kumar G."/>
            <person name="Kallscheuer N."/>
            <person name="Kashif M."/>
            <person name="Ahamad S."/>
            <person name="Jagadeeshwari U."/>
            <person name="Pannikurungottu S."/>
            <person name="Haufschild T."/>
            <person name="Kabuu M."/>
            <person name="Sasikala C."/>
            <person name="Jogler C."/>
            <person name="Ramana C."/>
        </authorList>
    </citation>
    <scope>NUCLEOTIDE SEQUENCE [LARGE SCALE GENOMIC DNA]</scope>
    <source>
        <strain evidence="2">JC673</strain>
    </source>
</reference>
<dbReference type="EMBL" id="JAXBLV010000051">
    <property type="protein sequence ID" value="MDY3558724.1"/>
    <property type="molecule type" value="Genomic_DNA"/>
</dbReference>
<comment type="caution">
    <text evidence="1">The sequence shown here is derived from an EMBL/GenBank/DDBJ whole genome shotgun (WGS) entry which is preliminary data.</text>
</comment>
<gene>
    <name evidence="1" type="ORF">R5W23_005881</name>
</gene>
<dbReference type="Proteomes" id="UP001272242">
    <property type="component" value="Unassembled WGS sequence"/>
</dbReference>
<proteinExistence type="predicted"/>
<sequence>MAVTVQEQAGCPVEDFLFREGATRHYYQLKDDLQITWGEGGSKLKKEYVAQKAACDAQGGEYTLTVVVSHDHRKASLDENVPAKLKDTVVVFHFPAVRRPSELARHPDLREPLVRVSASRALGGELLRAIVEEFALAWIECEPDGEGVCDLGRMIQFLRDRPSYRVHRPLPAVMHADWDRFGEVLAAVPDLIWHVSGGHFEWSLPPREAGLFTVPCDSDGFQRFVDRVLAAQPRSFDDFEGLLP</sequence>
<keyword evidence="2" id="KW-1185">Reference proteome</keyword>
<evidence type="ECO:0000313" key="1">
    <source>
        <dbReference type="EMBL" id="MDY3558724.1"/>
    </source>
</evidence>
<name>A0ABU5EUT2_9BACT</name>
<organism evidence="1 2">
    <name type="scientific">Gemmata algarum</name>
    <dbReference type="NCBI Taxonomy" id="2975278"/>
    <lineage>
        <taxon>Bacteria</taxon>
        <taxon>Pseudomonadati</taxon>
        <taxon>Planctomycetota</taxon>
        <taxon>Planctomycetia</taxon>
        <taxon>Gemmatales</taxon>
        <taxon>Gemmataceae</taxon>
        <taxon>Gemmata</taxon>
    </lineage>
</organism>